<accession>U5DKJ1</accession>
<evidence type="ECO:0000313" key="2">
    <source>
        <dbReference type="EMBL" id="ERN42191.1"/>
    </source>
</evidence>
<dbReference type="STRING" id="582515.KR51_00011200"/>
<evidence type="ECO:0000256" key="1">
    <source>
        <dbReference type="SAM" id="MobiDB-lite"/>
    </source>
</evidence>
<name>U5DKJ1_9CHRO</name>
<sequence length="191" mass="21891">MSSSQYPQENEHPETESVMLTDEDGRLLECFVEQRFALNGASYLLLRPVDAPIAIVAWDEAIDPEEAILLEDDRDLDRVFPDARAVLAEQNLMLKRTAFTPTVEGELPEVQESQILTLELEEEAGTAIDPEEYQFLASFYFNKDEYGVYTPLAPLLFFAKETSFGKLEVLSPEEFREVQPVLEEWMFEDLD</sequence>
<dbReference type="Proteomes" id="UP000016960">
    <property type="component" value="Unassembled WGS sequence"/>
</dbReference>
<dbReference type="EMBL" id="ASSJ01000030">
    <property type="protein sequence ID" value="ERN42191.1"/>
    <property type="molecule type" value="Genomic_DNA"/>
</dbReference>
<keyword evidence="3" id="KW-1185">Reference proteome</keyword>
<feature type="region of interest" description="Disordered" evidence="1">
    <location>
        <begin position="1"/>
        <end position="20"/>
    </location>
</feature>
<dbReference type="Pfam" id="PF12527">
    <property type="entry name" value="DUF3727"/>
    <property type="match status" value="1"/>
</dbReference>
<dbReference type="InterPro" id="IPR009711">
    <property type="entry name" value="UPF0473"/>
</dbReference>
<dbReference type="PANTHER" id="PTHR36061">
    <property type="match status" value="1"/>
</dbReference>
<dbReference type="OrthoDB" id="571691at2"/>
<organism evidence="2 3">
    <name type="scientific">Rubidibacter lacunae KORDI 51-2</name>
    <dbReference type="NCBI Taxonomy" id="582515"/>
    <lineage>
        <taxon>Bacteria</taxon>
        <taxon>Bacillati</taxon>
        <taxon>Cyanobacteriota</taxon>
        <taxon>Cyanophyceae</taxon>
        <taxon>Oscillatoriophycideae</taxon>
        <taxon>Chroococcales</taxon>
        <taxon>Aphanothecaceae</taxon>
        <taxon>Rubidibacter</taxon>
    </lineage>
</organism>
<comment type="caution">
    <text evidence="2">The sequence shown here is derived from an EMBL/GenBank/DDBJ whole genome shotgun (WGS) entry which is preliminary data.</text>
</comment>
<dbReference type="InParanoid" id="U5DKJ1"/>
<protein>
    <recommendedName>
        <fullName evidence="4">DUF3727 domain-containing protein</fullName>
    </recommendedName>
</protein>
<dbReference type="PANTHER" id="PTHR36061:SF3">
    <property type="entry name" value="OS04G0692200 PROTEIN"/>
    <property type="match status" value="1"/>
</dbReference>
<gene>
    <name evidence="2" type="ORF">KR51_00011200</name>
</gene>
<dbReference type="eggNOG" id="ENOG5031WDP">
    <property type="taxonomic scope" value="Bacteria"/>
</dbReference>
<evidence type="ECO:0000313" key="3">
    <source>
        <dbReference type="Proteomes" id="UP000016960"/>
    </source>
</evidence>
<dbReference type="AlphaFoldDB" id="U5DKJ1"/>
<reference evidence="2 3" key="1">
    <citation type="submission" date="2013-05" db="EMBL/GenBank/DDBJ databases">
        <title>Draft genome sequence of Rubidibacter lacunae KORDI 51-2.</title>
        <authorList>
            <person name="Choi D.H."/>
            <person name="Noh J.H."/>
            <person name="Kwon K.-K."/>
            <person name="Lee J.-H."/>
            <person name="Ryu J.-Y."/>
        </authorList>
    </citation>
    <scope>NUCLEOTIDE SEQUENCE [LARGE SCALE GENOMIC DNA]</scope>
    <source>
        <strain evidence="2 3">KORDI 51-2</strain>
    </source>
</reference>
<evidence type="ECO:0008006" key="4">
    <source>
        <dbReference type="Google" id="ProtNLM"/>
    </source>
</evidence>
<dbReference type="RefSeq" id="WP_022605504.1">
    <property type="nucleotide sequence ID" value="NZ_ASSJ01000030.1"/>
</dbReference>
<proteinExistence type="predicted"/>
<dbReference type="PATRIC" id="fig|582515.4.peg.1254"/>
<dbReference type="InterPro" id="IPR022203">
    <property type="entry name" value="DUF3727"/>
</dbReference>
<dbReference type="Pfam" id="PF06949">
    <property type="entry name" value="DUF1292"/>
    <property type="match status" value="1"/>
</dbReference>